<name>A0A9D2LYV8_9FIRM</name>
<dbReference type="AlphaFoldDB" id="A0A9D2LYV8"/>
<protein>
    <submittedName>
        <fullName evidence="1">Uncharacterized protein</fullName>
    </submittedName>
</protein>
<dbReference type="Proteomes" id="UP000824214">
    <property type="component" value="Unassembled WGS sequence"/>
</dbReference>
<reference evidence="1" key="1">
    <citation type="journal article" date="2021" name="PeerJ">
        <title>Extensive microbial diversity within the chicken gut microbiome revealed by metagenomics and culture.</title>
        <authorList>
            <person name="Gilroy R."/>
            <person name="Ravi A."/>
            <person name="Getino M."/>
            <person name="Pursley I."/>
            <person name="Horton D.L."/>
            <person name="Alikhan N.F."/>
            <person name="Baker D."/>
            <person name="Gharbi K."/>
            <person name="Hall N."/>
            <person name="Watson M."/>
            <person name="Adriaenssens E.M."/>
            <person name="Foster-Nyarko E."/>
            <person name="Jarju S."/>
            <person name="Secka A."/>
            <person name="Antonio M."/>
            <person name="Oren A."/>
            <person name="Chaudhuri R.R."/>
            <person name="La Ragione R."/>
            <person name="Hildebrand F."/>
            <person name="Pallen M.J."/>
        </authorList>
    </citation>
    <scope>NUCLEOTIDE SEQUENCE</scope>
    <source>
        <strain evidence="1">ChiBcolR8-3208</strain>
    </source>
</reference>
<comment type="caution">
    <text evidence="1">The sequence shown here is derived from an EMBL/GenBank/DDBJ whole genome shotgun (WGS) entry which is preliminary data.</text>
</comment>
<evidence type="ECO:0000313" key="1">
    <source>
        <dbReference type="EMBL" id="HJB37253.1"/>
    </source>
</evidence>
<gene>
    <name evidence="1" type="ORF">H9942_04200</name>
</gene>
<reference evidence="1" key="2">
    <citation type="submission" date="2021-04" db="EMBL/GenBank/DDBJ databases">
        <authorList>
            <person name="Gilroy R."/>
        </authorList>
    </citation>
    <scope>NUCLEOTIDE SEQUENCE</scope>
    <source>
        <strain evidence="1">ChiBcolR8-3208</strain>
    </source>
</reference>
<accession>A0A9D2LYV8</accession>
<dbReference type="EMBL" id="DWXZ01000081">
    <property type="protein sequence ID" value="HJB37253.1"/>
    <property type="molecule type" value="Genomic_DNA"/>
</dbReference>
<evidence type="ECO:0000313" key="2">
    <source>
        <dbReference type="Proteomes" id="UP000824214"/>
    </source>
</evidence>
<sequence length="83" mass="9396">MIIVFPSFHKNETKKAEPNGPAYPACFLTLKDLSKQEKRRAWQKPLPAALPLPALTRRLGLGLSHAFDEQRSRYDPTQKKPGP</sequence>
<organism evidence="1 2">
    <name type="scientific">Candidatus Acutalibacter ornithocaccae</name>
    <dbReference type="NCBI Taxonomy" id="2838416"/>
    <lineage>
        <taxon>Bacteria</taxon>
        <taxon>Bacillati</taxon>
        <taxon>Bacillota</taxon>
        <taxon>Clostridia</taxon>
        <taxon>Eubacteriales</taxon>
        <taxon>Acutalibacteraceae</taxon>
        <taxon>Acutalibacter</taxon>
    </lineage>
</organism>
<proteinExistence type="predicted"/>